<reference evidence="2" key="1">
    <citation type="journal article" date="2020" name="Fungal Divers.">
        <title>Resolving the Mortierellaceae phylogeny through synthesis of multi-gene phylogenetics and phylogenomics.</title>
        <authorList>
            <person name="Vandepol N."/>
            <person name="Liber J."/>
            <person name="Desiro A."/>
            <person name="Na H."/>
            <person name="Kennedy M."/>
            <person name="Barry K."/>
            <person name="Grigoriev I.V."/>
            <person name="Miller A.N."/>
            <person name="O'Donnell K."/>
            <person name="Stajich J.E."/>
            <person name="Bonito G."/>
        </authorList>
    </citation>
    <scope>NUCLEOTIDE SEQUENCE</scope>
    <source>
        <strain evidence="2">KOD948</strain>
    </source>
</reference>
<dbReference type="EMBL" id="JAAAJA010001260">
    <property type="protein sequence ID" value="KAG0247686.1"/>
    <property type="molecule type" value="Genomic_DNA"/>
</dbReference>
<keyword evidence="3" id="KW-1185">Reference proteome</keyword>
<dbReference type="OrthoDB" id="10251809at2759"/>
<organism evidence="2 3">
    <name type="scientific">Mortierella polycephala</name>
    <dbReference type="NCBI Taxonomy" id="41804"/>
    <lineage>
        <taxon>Eukaryota</taxon>
        <taxon>Fungi</taxon>
        <taxon>Fungi incertae sedis</taxon>
        <taxon>Mucoromycota</taxon>
        <taxon>Mortierellomycotina</taxon>
        <taxon>Mortierellomycetes</taxon>
        <taxon>Mortierellales</taxon>
        <taxon>Mortierellaceae</taxon>
        <taxon>Mortierella</taxon>
    </lineage>
</organism>
<feature type="compositionally biased region" description="Polar residues" evidence="1">
    <location>
        <begin position="1"/>
        <end position="11"/>
    </location>
</feature>
<dbReference type="AlphaFoldDB" id="A0A9P6PL85"/>
<evidence type="ECO:0000256" key="1">
    <source>
        <dbReference type="SAM" id="MobiDB-lite"/>
    </source>
</evidence>
<accession>A0A9P6PL85</accession>
<gene>
    <name evidence="2" type="ORF">BG011_001083</name>
</gene>
<feature type="region of interest" description="Disordered" evidence="1">
    <location>
        <begin position="73"/>
        <end position="101"/>
    </location>
</feature>
<feature type="region of interest" description="Disordered" evidence="1">
    <location>
        <begin position="1"/>
        <end position="36"/>
    </location>
</feature>
<evidence type="ECO:0000313" key="2">
    <source>
        <dbReference type="EMBL" id="KAG0247686.1"/>
    </source>
</evidence>
<sequence length="122" mass="13945">MTWASFISTRSGSEHTNAKMRNNYHKSHKLDQPESERLPRTMADMQYGQCVKTAQRHKNYAIQHSVPRVQQLSNHQFHRSDTTAQYAAQGDYGDDDDPKNPLGLTTGVLNLKEIEESIMVPM</sequence>
<evidence type="ECO:0000313" key="3">
    <source>
        <dbReference type="Proteomes" id="UP000726737"/>
    </source>
</evidence>
<comment type="caution">
    <text evidence="2">The sequence shown here is derived from an EMBL/GenBank/DDBJ whole genome shotgun (WGS) entry which is preliminary data.</text>
</comment>
<dbReference type="Proteomes" id="UP000726737">
    <property type="component" value="Unassembled WGS sequence"/>
</dbReference>
<name>A0A9P6PL85_9FUNG</name>
<protein>
    <submittedName>
        <fullName evidence="2">Uncharacterized protein</fullName>
    </submittedName>
</protein>
<proteinExistence type="predicted"/>